<feature type="region of interest" description="Disordered" evidence="1">
    <location>
        <begin position="1"/>
        <end position="26"/>
    </location>
</feature>
<proteinExistence type="predicted"/>
<feature type="region of interest" description="Disordered" evidence="1">
    <location>
        <begin position="80"/>
        <end position="101"/>
    </location>
</feature>
<protein>
    <submittedName>
        <fullName evidence="2">Uncharacterized protein</fullName>
    </submittedName>
</protein>
<dbReference type="EMBL" id="JBBNAF010000005">
    <property type="protein sequence ID" value="KAK9143141.1"/>
    <property type="molecule type" value="Genomic_DNA"/>
</dbReference>
<evidence type="ECO:0000256" key="1">
    <source>
        <dbReference type="SAM" id="MobiDB-lite"/>
    </source>
</evidence>
<organism evidence="2 3">
    <name type="scientific">Stephania yunnanensis</name>
    <dbReference type="NCBI Taxonomy" id="152371"/>
    <lineage>
        <taxon>Eukaryota</taxon>
        <taxon>Viridiplantae</taxon>
        <taxon>Streptophyta</taxon>
        <taxon>Embryophyta</taxon>
        <taxon>Tracheophyta</taxon>
        <taxon>Spermatophyta</taxon>
        <taxon>Magnoliopsida</taxon>
        <taxon>Ranunculales</taxon>
        <taxon>Menispermaceae</taxon>
        <taxon>Menispermoideae</taxon>
        <taxon>Cissampelideae</taxon>
        <taxon>Stephania</taxon>
    </lineage>
</organism>
<comment type="caution">
    <text evidence="2">The sequence shown here is derived from an EMBL/GenBank/DDBJ whole genome shotgun (WGS) entry which is preliminary data.</text>
</comment>
<evidence type="ECO:0000313" key="3">
    <source>
        <dbReference type="Proteomes" id="UP001420932"/>
    </source>
</evidence>
<dbReference type="Proteomes" id="UP001420932">
    <property type="component" value="Unassembled WGS sequence"/>
</dbReference>
<accession>A0AAP0PJK2</accession>
<evidence type="ECO:0000313" key="2">
    <source>
        <dbReference type="EMBL" id="KAK9143141.1"/>
    </source>
</evidence>
<sequence length="101" mass="11143">MRQRGKKWWRRSDRAEGEGDSAAIGSAAAQRERGWWLLQCTGASDGAQGCSEEDDRAGFRRWRANVAPATWWRLDGSGSGVQWRRRSAAPGKAATARPKVG</sequence>
<name>A0AAP0PJK2_9MAGN</name>
<keyword evidence="3" id="KW-1185">Reference proteome</keyword>
<dbReference type="AlphaFoldDB" id="A0AAP0PJK2"/>
<reference evidence="2 3" key="1">
    <citation type="submission" date="2024-01" db="EMBL/GenBank/DDBJ databases">
        <title>Genome assemblies of Stephania.</title>
        <authorList>
            <person name="Yang L."/>
        </authorList>
    </citation>
    <scope>NUCLEOTIDE SEQUENCE [LARGE SCALE GENOMIC DNA]</scope>
    <source>
        <strain evidence="2">YNDBR</strain>
        <tissue evidence="2">Leaf</tissue>
    </source>
</reference>
<gene>
    <name evidence="2" type="ORF">Syun_012541</name>
</gene>